<evidence type="ECO:0000313" key="2">
    <source>
        <dbReference type="Proteomes" id="UP000019441"/>
    </source>
</evidence>
<name>A0A806L6G7_LACPA</name>
<accession>A0A806L6G7</accession>
<dbReference type="RefSeq" id="WP_003594593.1">
    <property type="nucleotide sequence ID" value="NZ_CP007122.1"/>
</dbReference>
<dbReference type="SUPFAM" id="SSF55961">
    <property type="entry name" value="Bet v1-like"/>
    <property type="match status" value="1"/>
</dbReference>
<dbReference type="AlphaFoldDB" id="A0A806L6G7"/>
<evidence type="ECO:0000313" key="1">
    <source>
        <dbReference type="EMBL" id="AHJ32796.1"/>
    </source>
</evidence>
<proteinExistence type="predicted"/>
<reference evidence="1 2" key="1">
    <citation type="journal article" date="2014" name="Genome Announc.">
        <title>Whole Genome Sequence of the Probiotic Strain Lactobacillus paracasei N1115, Isolated from Traditional Chinese Fermented Milk.</title>
        <authorList>
            <person name="Wang S."/>
            <person name="Zhu H."/>
            <person name="He F."/>
            <person name="Luo Y."/>
            <person name="Kang Z."/>
            <person name="Lu C."/>
            <person name="Feng L."/>
            <person name="Lu X."/>
            <person name="Xue Y."/>
            <person name="Wang H."/>
        </authorList>
    </citation>
    <scope>NUCLEOTIDE SEQUENCE [LARGE SCALE GENOMIC DNA]</scope>
    <source>
        <strain evidence="1 2">N1115</strain>
    </source>
</reference>
<organism evidence="1 2">
    <name type="scientific">Lacticaseibacillus paracasei N1115</name>
    <dbReference type="NCBI Taxonomy" id="1446494"/>
    <lineage>
        <taxon>Bacteria</taxon>
        <taxon>Bacillati</taxon>
        <taxon>Bacillota</taxon>
        <taxon>Bacilli</taxon>
        <taxon>Lactobacillales</taxon>
        <taxon>Lactobacillaceae</taxon>
        <taxon>Lacticaseibacillus</taxon>
    </lineage>
</organism>
<protein>
    <submittedName>
        <fullName evidence="1">Polyketide cyclase</fullName>
    </submittedName>
</protein>
<dbReference type="EMBL" id="CP007122">
    <property type="protein sequence ID" value="AHJ32796.1"/>
    <property type="molecule type" value="Genomic_DNA"/>
</dbReference>
<gene>
    <name evidence="1" type="ORF">AF91_06250</name>
</gene>
<dbReference type="KEGG" id="lpq:AF91_06250"/>
<sequence length="147" mass="16473">MQDFFTNDLLIHANQNAVMAILANPRKLIEWDPEIQSISEDKHGHRFIILRTNSALNPREQMTISVKKNTVIYHSTGGRVAYDVIFSLITEENGTAVTEQVLLDSASVKGLPVKLLAPIAKHAFMINLTNLATFVERWALMEDGEAK</sequence>
<dbReference type="Proteomes" id="UP000019441">
    <property type="component" value="Chromosome"/>
</dbReference>